<dbReference type="AlphaFoldDB" id="A0A7C2G0Z0"/>
<evidence type="ECO:0008006" key="2">
    <source>
        <dbReference type="Google" id="ProtNLM"/>
    </source>
</evidence>
<name>A0A7C2G0Z0_9CREN</name>
<protein>
    <recommendedName>
        <fullName evidence="2">MoaD/ThiS family protein</fullName>
    </recommendedName>
</protein>
<evidence type="ECO:0000313" key="1">
    <source>
        <dbReference type="EMBL" id="HEF87187.1"/>
    </source>
</evidence>
<gene>
    <name evidence="1" type="ORF">ENP55_02610</name>
</gene>
<dbReference type="EMBL" id="DSJT01000012">
    <property type="protein sequence ID" value="HEF87187.1"/>
    <property type="molecule type" value="Genomic_DNA"/>
</dbReference>
<comment type="caution">
    <text evidence="1">The sequence shown here is derived from an EMBL/GenBank/DDBJ whole genome shotgun (WGS) entry which is preliminary data.</text>
</comment>
<accession>A0A7C2G0Z0</accession>
<dbReference type="SUPFAM" id="SSF54285">
    <property type="entry name" value="MoaD/ThiS"/>
    <property type="match status" value="1"/>
</dbReference>
<reference evidence="1" key="1">
    <citation type="journal article" date="2020" name="mSystems">
        <title>Genome- and Community-Level Interaction Insights into Carbon Utilization and Element Cycling Functions of Hydrothermarchaeota in Hydrothermal Sediment.</title>
        <authorList>
            <person name="Zhou Z."/>
            <person name="Liu Y."/>
            <person name="Xu W."/>
            <person name="Pan J."/>
            <person name="Luo Z.H."/>
            <person name="Li M."/>
        </authorList>
    </citation>
    <scope>NUCLEOTIDE SEQUENCE [LARGE SCALE GENOMIC DNA]</scope>
    <source>
        <strain evidence="1">SpSt-23</strain>
    </source>
</reference>
<dbReference type="InterPro" id="IPR016155">
    <property type="entry name" value="Mopterin_synth/thiamin_S_b"/>
</dbReference>
<organism evidence="1">
    <name type="scientific">Thermosphaera aggregans</name>
    <dbReference type="NCBI Taxonomy" id="54254"/>
    <lineage>
        <taxon>Archaea</taxon>
        <taxon>Thermoproteota</taxon>
        <taxon>Thermoprotei</taxon>
        <taxon>Desulfurococcales</taxon>
        <taxon>Desulfurococcaceae</taxon>
        <taxon>Thermosphaera</taxon>
    </lineage>
</organism>
<proteinExistence type="predicted"/>
<sequence length="69" mass="7723">MLCVKILPENAEKCFSVEKTLLKNLIELLKEDIEGYSILVLVNDKLVENYDAEITSADRVVVVKENIGG</sequence>